<comment type="similarity">
    <text evidence="1">Belongs to the DedA family.</text>
</comment>
<dbReference type="STRING" id="857293.CAAU_1686"/>
<protein>
    <submittedName>
        <fullName evidence="4">FIG139438: lipoprotein B</fullName>
    </submittedName>
</protein>
<feature type="transmembrane region" description="Helical" evidence="2">
    <location>
        <begin position="130"/>
        <end position="152"/>
    </location>
</feature>
<feature type="transmembrane region" description="Helical" evidence="2">
    <location>
        <begin position="220"/>
        <end position="242"/>
    </location>
</feature>
<dbReference type="RefSeq" id="WP_008909029.1">
    <property type="nucleotide sequence ID" value="NZ_CAKP01000093.1"/>
</dbReference>
<evidence type="ECO:0000256" key="1">
    <source>
        <dbReference type="ARBA" id="ARBA00010792"/>
    </source>
</evidence>
<dbReference type="PANTHER" id="PTHR42709:SF11">
    <property type="entry name" value="DEDA FAMILY PROTEIN"/>
    <property type="match status" value="1"/>
</dbReference>
<feature type="transmembrane region" description="Helical" evidence="2">
    <location>
        <begin position="304"/>
        <end position="322"/>
    </location>
</feature>
<dbReference type="Proteomes" id="UP000007652">
    <property type="component" value="Unassembled WGS sequence"/>
</dbReference>
<dbReference type="PANTHER" id="PTHR42709">
    <property type="entry name" value="ALKALINE PHOSPHATASE LIKE PROTEIN"/>
    <property type="match status" value="1"/>
</dbReference>
<dbReference type="AlphaFoldDB" id="I7K899"/>
<dbReference type="InterPro" id="IPR000326">
    <property type="entry name" value="PAP2/HPO"/>
</dbReference>
<keyword evidence="2" id="KW-1133">Transmembrane helix</keyword>
<feature type="transmembrane region" description="Helical" evidence="2">
    <location>
        <begin position="342"/>
        <end position="363"/>
    </location>
</feature>
<dbReference type="Pfam" id="PF09335">
    <property type="entry name" value="VTT_dom"/>
    <property type="match status" value="1"/>
</dbReference>
<keyword evidence="2" id="KW-0472">Membrane</keyword>
<dbReference type="EMBL" id="CAKP01000093">
    <property type="protein sequence ID" value="CCJ33770.1"/>
    <property type="molecule type" value="Genomic_DNA"/>
</dbReference>
<feature type="transmembrane region" description="Helical" evidence="2">
    <location>
        <begin position="375"/>
        <end position="395"/>
    </location>
</feature>
<evidence type="ECO:0000256" key="2">
    <source>
        <dbReference type="SAM" id="Phobius"/>
    </source>
</evidence>
<dbReference type="CDD" id="cd03392">
    <property type="entry name" value="PAP2_like_2"/>
    <property type="match status" value="1"/>
</dbReference>
<organism evidence="4 5">
    <name type="scientific">Caloramator australicus RC3</name>
    <dbReference type="NCBI Taxonomy" id="857293"/>
    <lineage>
        <taxon>Bacteria</taxon>
        <taxon>Bacillati</taxon>
        <taxon>Bacillota</taxon>
        <taxon>Clostridia</taxon>
        <taxon>Eubacteriales</taxon>
        <taxon>Clostridiaceae</taxon>
        <taxon>Caloramator</taxon>
    </lineage>
</organism>
<evidence type="ECO:0000259" key="3">
    <source>
        <dbReference type="SMART" id="SM00014"/>
    </source>
</evidence>
<reference evidence="4 5" key="1">
    <citation type="journal article" date="2011" name="J. Bacteriol.">
        <title>Draft genome sequence of Caloramator australicus strain RC3T, a thermoanaerobe from the Great Artesian Basin of Australia.</title>
        <authorList>
            <person name="Ogg C.D."/>
            <person name="Patel B.K.C."/>
        </authorList>
    </citation>
    <scope>NUCLEOTIDE SEQUENCE [LARGE SCALE GENOMIC DNA]</scope>
    <source>
        <strain evidence="4 5">RC3</strain>
    </source>
</reference>
<evidence type="ECO:0000313" key="4">
    <source>
        <dbReference type="EMBL" id="CCJ33770.1"/>
    </source>
</evidence>
<proteinExistence type="inferred from homology"/>
<feature type="domain" description="Phosphatidic acid phosphatase type 2/haloperoxidase" evidence="3">
    <location>
        <begin position="305"/>
        <end position="416"/>
    </location>
</feature>
<dbReference type="Pfam" id="PF01569">
    <property type="entry name" value="PAP2"/>
    <property type="match status" value="1"/>
</dbReference>
<comment type="caution">
    <text evidence="4">The sequence shown here is derived from an EMBL/GenBank/DDBJ whole genome shotgun (WGS) entry which is preliminary data.</text>
</comment>
<dbReference type="SUPFAM" id="SSF48317">
    <property type="entry name" value="Acid phosphatase/Vanadium-dependent haloperoxidase"/>
    <property type="match status" value="1"/>
</dbReference>
<keyword evidence="4" id="KW-0449">Lipoprotein</keyword>
<dbReference type="eggNOG" id="COG0671">
    <property type="taxonomic scope" value="Bacteria"/>
</dbReference>
<keyword evidence="5" id="KW-1185">Reference proteome</keyword>
<feature type="transmembrane region" description="Helical" evidence="2">
    <location>
        <begin position="401"/>
        <end position="419"/>
    </location>
</feature>
<dbReference type="eggNOG" id="COG1238">
    <property type="taxonomic scope" value="Bacteria"/>
</dbReference>
<dbReference type="InterPro" id="IPR032816">
    <property type="entry name" value="VTT_dom"/>
</dbReference>
<dbReference type="Gene3D" id="1.20.144.10">
    <property type="entry name" value="Phosphatidic acid phosphatase type 2/haloperoxidase"/>
    <property type="match status" value="2"/>
</dbReference>
<dbReference type="InterPro" id="IPR051311">
    <property type="entry name" value="DedA_domain"/>
</dbReference>
<accession>I7K899</accession>
<gene>
    <name evidence="4" type="ORF">CAAU_1686</name>
</gene>
<dbReference type="GO" id="GO:0005886">
    <property type="term" value="C:plasma membrane"/>
    <property type="evidence" value="ECO:0007669"/>
    <property type="project" value="TreeGrafter"/>
</dbReference>
<dbReference type="SMART" id="SM00014">
    <property type="entry name" value="acidPPc"/>
    <property type="match status" value="1"/>
</dbReference>
<feature type="transmembrane region" description="Helical" evidence="2">
    <location>
        <begin position="164"/>
        <end position="182"/>
    </location>
</feature>
<name>I7K899_9CLOT</name>
<sequence>MEKFLEGFINFISKFGIVGLSVLSFTESSFFPVPPDVVLIPMMLVNKSLAFFYAAITTVFSVLGGLFGYLLGYKLGRPFLKRWFSQEKIIKVEEYFNKYSGWAVAIAGFTPIPYKIFTVSAGVFRIRKNVFVIASIIGRGMRFFLEATLIFFLKDADKFIKNNFEYITIGITFIFLLAFYSIKISKDRLNLNKIKLFSNIKNLVENVYKELQKYRIIEKIGYYMIVTFLLSLFILMIIFDLIEEHSFYLFERYDVYIFKFILSLRNPFLDGLFKAITSLGNFWTVLILTLIITIILLGKNYKVLSLYFGANIFIVWIFNEYLKSLFKRPRPYNFRLIDTAGYSFPSGHAMIFLTLSLFIIYLIKYVFKFKHQNLYKGLILLLAVLVGFSRIYLGVHYLSDVLAGWIVAVVYYSASIILLRGISRRGDFNE</sequence>
<keyword evidence="2" id="KW-0812">Transmembrane</keyword>
<dbReference type="InterPro" id="IPR036938">
    <property type="entry name" value="PAP2/HPO_sf"/>
</dbReference>
<evidence type="ECO:0000313" key="5">
    <source>
        <dbReference type="Proteomes" id="UP000007652"/>
    </source>
</evidence>
<feature type="transmembrane region" description="Helical" evidence="2">
    <location>
        <begin position="51"/>
        <end position="72"/>
    </location>
</feature>
<feature type="transmembrane region" description="Helical" evidence="2">
    <location>
        <begin position="272"/>
        <end position="297"/>
    </location>
</feature>